<proteinExistence type="predicted"/>
<evidence type="ECO:0000313" key="3">
    <source>
        <dbReference type="Proteomes" id="UP001150925"/>
    </source>
</evidence>
<evidence type="ECO:0000256" key="1">
    <source>
        <dbReference type="SAM" id="MobiDB-lite"/>
    </source>
</evidence>
<accession>A0A9W8B0Q4</accession>
<feature type="region of interest" description="Disordered" evidence="1">
    <location>
        <begin position="1"/>
        <end position="94"/>
    </location>
</feature>
<sequence length="94" mass="10249">MNSSGHKAPRPQVTAFGRQTGRPSQPNIGLSENYESGRRSPGRLSMTMHDVPGKTPLEQQRGSAAEAVPRDSSQVSSNAPSRTEVHTYTRHSTY</sequence>
<feature type="non-terminal residue" evidence="2">
    <location>
        <position position="94"/>
    </location>
</feature>
<keyword evidence="3" id="KW-1185">Reference proteome</keyword>
<comment type="caution">
    <text evidence="2">The sequence shown here is derived from an EMBL/GenBank/DDBJ whole genome shotgun (WGS) entry which is preliminary data.</text>
</comment>
<dbReference type="Proteomes" id="UP001150925">
    <property type="component" value="Unassembled WGS sequence"/>
</dbReference>
<gene>
    <name evidence="2" type="ORF">IWQ62_000420</name>
</gene>
<dbReference type="AlphaFoldDB" id="A0A9W8B0Q4"/>
<organism evidence="2 3">
    <name type="scientific">Dispira parvispora</name>
    <dbReference type="NCBI Taxonomy" id="1520584"/>
    <lineage>
        <taxon>Eukaryota</taxon>
        <taxon>Fungi</taxon>
        <taxon>Fungi incertae sedis</taxon>
        <taxon>Zoopagomycota</taxon>
        <taxon>Kickxellomycotina</taxon>
        <taxon>Dimargaritomycetes</taxon>
        <taxon>Dimargaritales</taxon>
        <taxon>Dimargaritaceae</taxon>
        <taxon>Dispira</taxon>
    </lineage>
</organism>
<feature type="compositionally biased region" description="Polar residues" evidence="1">
    <location>
        <begin position="71"/>
        <end position="81"/>
    </location>
</feature>
<reference evidence="2" key="1">
    <citation type="submission" date="2022-07" db="EMBL/GenBank/DDBJ databases">
        <title>Phylogenomic reconstructions and comparative analyses of Kickxellomycotina fungi.</title>
        <authorList>
            <person name="Reynolds N.K."/>
            <person name="Stajich J.E."/>
            <person name="Barry K."/>
            <person name="Grigoriev I.V."/>
            <person name="Crous P."/>
            <person name="Smith M.E."/>
        </authorList>
    </citation>
    <scope>NUCLEOTIDE SEQUENCE</scope>
    <source>
        <strain evidence="2">RSA 1196</strain>
    </source>
</reference>
<dbReference type="OrthoDB" id="10364910at2759"/>
<dbReference type="EMBL" id="JANBPY010000026">
    <property type="protein sequence ID" value="KAJ1969759.1"/>
    <property type="molecule type" value="Genomic_DNA"/>
</dbReference>
<name>A0A9W8B0Q4_9FUNG</name>
<evidence type="ECO:0000313" key="2">
    <source>
        <dbReference type="EMBL" id="KAJ1969759.1"/>
    </source>
</evidence>
<protein>
    <submittedName>
        <fullName evidence="2">Uncharacterized protein</fullName>
    </submittedName>
</protein>
<feature type="compositionally biased region" description="Polar residues" evidence="1">
    <location>
        <begin position="21"/>
        <end position="34"/>
    </location>
</feature>